<proteinExistence type="inferred from homology"/>
<dbReference type="PANTHER" id="PTHR32120:SF11">
    <property type="entry name" value="SMALL RIBOSOMAL SUBUNIT BIOGENESIS GTPASE RSGA 1, MITOCHONDRIAL-RELATED"/>
    <property type="match status" value="1"/>
</dbReference>
<dbReference type="SUPFAM" id="SSF50249">
    <property type="entry name" value="Nucleic acid-binding proteins"/>
    <property type="match status" value="1"/>
</dbReference>
<feature type="binding site" evidence="10">
    <location>
        <begin position="110"/>
        <end position="113"/>
    </location>
    <ligand>
        <name>GTP</name>
        <dbReference type="ChEBI" id="CHEBI:37565"/>
    </ligand>
</feature>
<keyword evidence="14" id="KW-1185">Reference proteome</keyword>
<dbReference type="CDD" id="cd01854">
    <property type="entry name" value="YjeQ_EngC"/>
    <property type="match status" value="1"/>
</dbReference>
<evidence type="ECO:0000259" key="12">
    <source>
        <dbReference type="PROSITE" id="PS51721"/>
    </source>
</evidence>
<evidence type="ECO:0000313" key="13">
    <source>
        <dbReference type="EMBL" id="OLU40524.1"/>
    </source>
</evidence>
<evidence type="ECO:0000256" key="3">
    <source>
        <dbReference type="ARBA" id="ARBA00022723"/>
    </source>
</evidence>
<evidence type="ECO:0000256" key="2">
    <source>
        <dbReference type="ARBA" id="ARBA00022517"/>
    </source>
</evidence>
<feature type="binding site" evidence="10">
    <location>
        <position position="250"/>
    </location>
    <ligand>
        <name>Zn(2+)</name>
        <dbReference type="ChEBI" id="CHEBI:29105"/>
    </ligand>
</feature>
<organism evidence="13 14">
    <name type="scientific">Ileibacterium valens</name>
    <dbReference type="NCBI Taxonomy" id="1862668"/>
    <lineage>
        <taxon>Bacteria</taxon>
        <taxon>Bacillati</taxon>
        <taxon>Bacillota</taxon>
        <taxon>Erysipelotrichia</taxon>
        <taxon>Erysipelotrichales</taxon>
        <taxon>Erysipelotrichaceae</taxon>
        <taxon>Ileibacterium</taxon>
    </lineage>
</organism>
<dbReference type="HAMAP" id="MF_01820">
    <property type="entry name" value="GTPase_RsgA"/>
    <property type="match status" value="1"/>
</dbReference>
<evidence type="ECO:0000256" key="6">
    <source>
        <dbReference type="ARBA" id="ARBA00022801"/>
    </source>
</evidence>
<comment type="subcellular location">
    <subcellularLocation>
        <location evidence="10">Cytoplasm</location>
    </subcellularLocation>
</comment>
<dbReference type="OrthoDB" id="9809485at2"/>
<dbReference type="Proteomes" id="UP000186341">
    <property type="component" value="Unassembled WGS sequence"/>
</dbReference>
<keyword evidence="9 10" id="KW-0342">GTP-binding</keyword>
<dbReference type="GO" id="GO:0005525">
    <property type="term" value="F:GTP binding"/>
    <property type="evidence" value="ECO:0007669"/>
    <property type="project" value="UniProtKB-UniRule"/>
</dbReference>
<keyword evidence="7 10" id="KW-0862">Zinc</keyword>
<dbReference type="InterPro" id="IPR004881">
    <property type="entry name" value="Ribosome_biogen_GTPase_RsgA"/>
</dbReference>
<dbReference type="EMBL" id="MPJW01000105">
    <property type="protein sequence ID" value="OLU40524.1"/>
    <property type="molecule type" value="Genomic_DNA"/>
</dbReference>
<evidence type="ECO:0000256" key="10">
    <source>
        <dbReference type="HAMAP-Rule" id="MF_01820"/>
    </source>
</evidence>
<protein>
    <recommendedName>
        <fullName evidence="10">Small ribosomal subunit biogenesis GTPase RsgA</fullName>
        <ecNumber evidence="10">3.6.1.-</ecNumber>
    </recommendedName>
</protein>
<keyword evidence="4 10" id="KW-0699">rRNA-binding</keyword>
<evidence type="ECO:0000256" key="9">
    <source>
        <dbReference type="ARBA" id="ARBA00023134"/>
    </source>
</evidence>
<keyword evidence="3 10" id="KW-0479">Metal-binding</keyword>
<dbReference type="Gene3D" id="3.40.50.300">
    <property type="entry name" value="P-loop containing nucleotide triphosphate hydrolases"/>
    <property type="match status" value="1"/>
</dbReference>
<accession>A0A1U7NGT4</accession>
<dbReference type="RefSeq" id="WP_075818899.1">
    <property type="nucleotide sequence ID" value="NZ_CAPNHH010000005.1"/>
</dbReference>
<dbReference type="GO" id="GO:0019843">
    <property type="term" value="F:rRNA binding"/>
    <property type="evidence" value="ECO:0007669"/>
    <property type="project" value="UniProtKB-KW"/>
</dbReference>
<evidence type="ECO:0000256" key="8">
    <source>
        <dbReference type="ARBA" id="ARBA00022884"/>
    </source>
</evidence>
<feature type="binding site" evidence="10">
    <location>
        <begin position="162"/>
        <end position="170"/>
    </location>
    <ligand>
        <name>GTP</name>
        <dbReference type="ChEBI" id="CHEBI:37565"/>
    </ligand>
</feature>
<dbReference type="Gene3D" id="2.40.50.140">
    <property type="entry name" value="Nucleic acid-binding proteins"/>
    <property type="match status" value="1"/>
</dbReference>
<gene>
    <name evidence="10" type="primary">rsgA</name>
    <name evidence="13" type="ORF">BO222_04845</name>
</gene>
<dbReference type="Pfam" id="PF03193">
    <property type="entry name" value="RsgA_GTPase"/>
    <property type="match status" value="1"/>
</dbReference>
<keyword evidence="8 10" id="KW-0694">RNA-binding</keyword>
<keyword evidence="2 10" id="KW-0690">Ribosome biogenesis</keyword>
<dbReference type="PROSITE" id="PS50936">
    <property type="entry name" value="ENGC_GTPASE"/>
    <property type="match status" value="1"/>
</dbReference>
<dbReference type="InterPro" id="IPR030378">
    <property type="entry name" value="G_CP_dom"/>
</dbReference>
<dbReference type="InterPro" id="IPR010914">
    <property type="entry name" value="RsgA_GTPase_dom"/>
</dbReference>
<dbReference type="NCBIfam" id="TIGR00157">
    <property type="entry name" value="ribosome small subunit-dependent GTPase A"/>
    <property type="match status" value="1"/>
</dbReference>
<dbReference type="InterPro" id="IPR027417">
    <property type="entry name" value="P-loop_NTPase"/>
</dbReference>
<dbReference type="GO" id="GO:0042274">
    <property type="term" value="P:ribosomal small subunit biogenesis"/>
    <property type="evidence" value="ECO:0007669"/>
    <property type="project" value="UniProtKB-UniRule"/>
</dbReference>
<dbReference type="PANTHER" id="PTHR32120">
    <property type="entry name" value="SMALL RIBOSOMAL SUBUNIT BIOGENESIS GTPASE RSGA"/>
    <property type="match status" value="1"/>
</dbReference>
<dbReference type="Pfam" id="PF16745">
    <property type="entry name" value="RsgA_N"/>
    <property type="match status" value="1"/>
</dbReference>
<comment type="subunit">
    <text evidence="10">Monomer. Associates with 30S ribosomal subunit, binds 16S rRNA.</text>
</comment>
<dbReference type="GO" id="GO:0005737">
    <property type="term" value="C:cytoplasm"/>
    <property type="evidence" value="ECO:0007669"/>
    <property type="project" value="UniProtKB-SubCell"/>
</dbReference>
<sequence length="289" mass="33066">MPKARIIKIISNQYTIQDDQRISVAAVRGKQRLKFKPAVGDLVEYEDKDDQTIILNVLPRMNHLLRPFVANVDQALIVTSMKDPDYSEHLLNRLIFLSLLANIRPRIVVTKSDMMDEESRKKIEEDLRWYEKAGYDVFYSHPGSDDELLEEILKDKVSVLCGQSGAGKSSLLNRLDPNFHLRTQEISKALGRGRHTTRHCELHPVAGGLVADTPGFSSLDFTRLDVSDLDSRIPDFEQYIGECRFADCRHLKEPGCAVKEALQEGRINPSIYEDYYQILTEADLKKKQY</sequence>
<keyword evidence="6 10" id="KW-0378">Hydrolase</keyword>
<evidence type="ECO:0000313" key="14">
    <source>
        <dbReference type="Proteomes" id="UP000186341"/>
    </source>
</evidence>
<dbReference type="GO" id="GO:0046872">
    <property type="term" value="F:metal ion binding"/>
    <property type="evidence" value="ECO:0007669"/>
    <property type="project" value="UniProtKB-KW"/>
</dbReference>
<dbReference type="SUPFAM" id="SSF52540">
    <property type="entry name" value="P-loop containing nucleoside triphosphate hydrolases"/>
    <property type="match status" value="1"/>
</dbReference>
<reference evidence="13 14" key="1">
    <citation type="submission" date="2016-11" db="EMBL/GenBank/DDBJ databases">
        <title>Description of two novel members of the family Erysipelotrichaceae: Ileibacterium lipovorans gen. nov., sp. nov. and Dubosiella newyorkensis, gen. nov., sp. nov.</title>
        <authorList>
            <person name="Cox L.M."/>
            <person name="Sohn J."/>
            <person name="Tyrrell K.L."/>
            <person name="Citron D.M."/>
            <person name="Lawson P.A."/>
            <person name="Patel N.B."/>
            <person name="Iizumi T."/>
            <person name="Perez-Perez G.I."/>
            <person name="Goldstein E.J."/>
            <person name="Blaser M.J."/>
        </authorList>
    </citation>
    <scope>NUCLEOTIDE SEQUENCE [LARGE SCALE GENOMIC DNA]</scope>
    <source>
        <strain evidence="13 14">NYU-BL-A3</strain>
    </source>
</reference>
<feature type="binding site" evidence="10">
    <location>
        <position position="248"/>
    </location>
    <ligand>
        <name>Zn(2+)</name>
        <dbReference type="ChEBI" id="CHEBI:29105"/>
    </ligand>
</feature>
<dbReference type="EC" id="3.6.1.-" evidence="10"/>
<evidence type="ECO:0000259" key="11">
    <source>
        <dbReference type="PROSITE" id="PS50936"/>
    </source>
</evidence>
<feature type="binding site" evidence="10">
    <location>
        <position position="243"/>
    </location>
    <ligand>
        <name>Zn(2+)</name>
        <dbReference type="ChEBI" id="CHEBI:29105"/>
    </ligand>
</feature>
<dbReference type="PROSITE" id="PS51721">
    <property type="entry name" value="G_CP"/>
    <property type="match status" value="1"/>
</dbReference>
<comment type="cofactor">
    <cofactor evidence="10">
        <name>Zn(2+)</name>
        <dbReference type="ChEBI" id="CHEBI:29105"/>
    </cofactor>
    <text evidence="10">Binds 1 zinc ion per subunit.</text>
</comment>
<dbReference type="Gene3D" id="1.10.40.50">
    <property type="entry name" value="Probable gtpase engc, domain 3"/>
    <property type="match status" value="1"/>
</dbReference>
<dbReference type="GO" id="GO:0003924">
    <property type="term" value="F:GTPase activity"/>
    <property type="evidence" value="ECO:0007669"/>
    <property type="project" value="UniProtKB-UniRule"/>
</dbReference>
<feature type="binding site" evidence="10">
    <location>
        <position position="256"/>
    </location>
    <ligand>
        <name>Zn(2+)</name>
        <dbReference type="ChEBI" id="CHEBI:29105"/>
    </ligand>
</feature>
<evidence type="ECO:0000256" key="5">
    <source>
        <dbReference type="ARBA" id="ARBA00022741"/>
    </source>
</evidence>
<dbReference type="GeneID" id="82202542"/>
<dbReference type="InterPro" id="IPR031944">
    <property type="entry name" value="RsgA_N"/>
</dbReference>
<comment type="caution">
    <text evidence="13">The sequence shown here is derived from an EMBL/GenBank/DDBJ whole genome shotgun (WGS) entry which is preliminary data.</text>
</comment>
<evidence type="ECO:0000256" key="4">
    <source>
        <dbReference type="ARBA" id="ARBA00022730"/>
    </source>
</evidence>
<comment type="function">
    <text evidence="10">One of several proteins that assist in the late maturation steps of the functional core of the 30S ribosomal subunit. Helps release RbfA from mature subunits. May play a role in the assembly of ribosomal proteins into the subunit. Circularly permuted GTPase that catalyzes slow GTP hydrolysis, GTPase activity is stimulated by the 30S ribosomal subunit.</text>
</comment>
<feature type="domain" description="EngC GTPase" evidence="11">
    <location>
        <begin position="70"/>
        <end position="217"/>
    </location>
</feature>
<keyword evidence="1 10" id="KW-0963">Cytoplasm</keyword>
<dbReference type="InterPro" id="IPR012340">
    <property type="entry name" value="NA-bd_OB-fold"/>
</dbReference>
<evidence type="ECO:0000256" key="7">
    <source>
        <dbReference type="ARBA" id="ARBA00022833"/>
    </source>
</evidence>
<name>A0A1U7NGT4_9FIRM</name>
<keyword evidence="5 10" id="KW-0547">Nucleotide-binding</keyword>
<comment type="similarity">
    <text evidence="10">Belongs to the TRAFAC class YlqF/YawG GTPase family. RsgA subfamily.</text>
</comment>
<dbReference type="AlphaFoldDB" id="A0A1U7NGT4"/>
<feature type="domain" description="CP-type G" evidence="12">
    <location>
        <begin position="61"/>
        <end position="219"/>
    </location>
</feature>
<evidence type="ECO:0000256" key="1">
    <source>
        <dbReference type="ARBA" id="ARBA00022490"/>
    </source>
</evidence>